<dbReference type="InterPro" id="IPR011961">
    <property type="entry name" value="RimM"/>
</dbReference>
<evidence type="ECO:0000313" key="7">
    <source>
        <dbReference type="Proteomes" id="UP001633002"/>
    </source>
</evidence>
<keyword evidence="7" id="KW-1185">Reference proteome</keyword>
<comment type="caution">
    <text evidence="6">The sequence shown here is derived from an EMBL/GenBank/DDBJ whole genome shotgun (WGS) entry which is preliminary data.</text>
</comment>
<feature type="domain" description="PRC-barrel" evidence="5">
    <location>
        <begin position="190"/>
        <end position="268"/>
    </location>
</feature>
<dbReference type="Gene3D" id="3.90.550.10">
    <property type="entry name" value="Spore Coat Polysaccharide Biosynthesis Protein SpsA, Chain A"/>
    <property type="match status" value="1"/>
</dbReference>
<evidence type="ECO:0000313" key="6">
    <source>
        <dbReference type="EMBL" id="KAL3700076.1"/>
    </source>
</evidence>
<dbReference type="Pfam" id="PF01782">
    <property type="entry name" value="RimM"/>
    <property type="match status" value="1"/>
</dbReference>
<dbReference type="InterPro" id="IPR027275">
    <property type="entry name" value="PRC-brl_dom"/>
</dbReference>
<dbReference type="SUPFAM" id="SSF53448">
    <property type="entry name" value="Nucleotide-diphospho-sugar transferases"/>
    <property type="match status" value="1"/>
</dbReference>
<dbReference type="GO" id="GO:0016779">
    <property type="term" value="F:nucleotidyltransferase activity"/>
    <property type="evidence" value="ECO:0007669"/>
    <property type="project" value="UniProtKB-KW"/>
</dbReference>
<dbReference type="InterPro" id="IPR011033">
    <property type="entry name" value="PRC_barrel-like_sf"/>
</dbReference>
<feature type="domain" description="RimM N-terminal" evidence="4">
    <location>
        <begin position="96"/>
        <end position="183"/>
    </location>
</feature>
<evidence type="ECO:0000259" key="5">
    <source>
        <dbReference type="Pfam" id="PF05239"/>
    </source>
</evidence>
<keyword evidence="1" id="KW-0808">Transferase</keyword>
<dbReference type="SUPFAM" id="SSF50346">
    <property type="entry name" value="PRC-barrel domain"/>
    <property type="match status" value="1"/>
</dbReference>
<feature type="chain" id="PRO_5044841405" evidence="3">
    <location>
        <begin position="26"/>
        <end position="818"/>
    </location>
</feature>
<dbReference type="PANTHER" id="PTHR11952">
    <property type="entry name" value="UDP- GLUCOSE PYROPHOSPHORYLASE"/>
    <property type="match status" value="1"/>
</dbReference>
<protein>
    <submittedName>
        <fullName evidence="6">Uncharacterized protein</fullName>
    </submittedName>
</protein>
<reference evidence="6 7" key="1">
    <citation type="submission" date="2024-09" db="EMBL/GenBank/DDBJ databases">
        <title>Chromosome-scale assembly of Riccia sorocarpa.</title>
        <authorList>
            <person name="Paukszto L."/>
        </authorList>
    </citation>
    <scope>NUCLEOTIDE SEQUENCE [LARGE SCALE GENOMIC DNA]</scope>
    <source>
        <strain evidence="6">LP-2024</strain>
        <tissue evidence="6">Aerial parts of the thallus</tissue>
    </source>
</reference>
<organism evidence="6 7">
    <name type="scientific">Riccia sorocarpa</name>
    <dbReference type="NCBI Taxonomy" id="122646"/>
    <lineage>
        <taxon>Eukaryota</taxon>
        <taxon>Viridiplantae</taxon>
        <taxon>Streptophyta</taxon>
        <taxon>Embryophyta</taxon>
        <taxon>Marchantiophyta</taxon>
        <taxon>Marchantiopsida</taxon>
        <taxon>Marchantiidae</taxon>
        <taxon>Marchantiales</taxon>
        <taxon>Ricciaceae</taxon>
        <taxon>Riccia</taxon>
    </lineage>
</organism>
<evidence type="ECO:0000256" key="1">
    <source>
        <dbReference type="ARBA" id="ARBA00022679"/>
    </source>
</evidence>
<keyword evidence="2" id="KW-0548">Nucleotidyltransferase</keyword>
<accession>A0ABD3ICS5</accession>
<dbReference type="SUPFAM" id="SSF50447">
    <property type="entry name" value="Translation proteins"/>
    <property type="match status" value="1"/>
</dbReference>
<dbReference type="CDD" id="cd04193">
    <property type="entry name" value="UDPGlcNAc_PPase"/>
    <property type="match status" value="1"/>
</dbReference>
<gene>
    <name evidence="6" type="ORF">R1sor_018098</name>
</gene>
<dbReference type="InterPro" id="IPR009000">
    <property type="entry name" value="Transl_B-barrel_sf"/>
</dbReference>
<keyword evidence="3" id="KW-0732">Signal</keyword>
<dbReference type="InterPro" id="IPR039741">
    <property type="entry name" value="UDP-sugar_pyrophosphorylase"/>
</dbReference>
<dbReference type="InterPro" id="IPR036976">
    <property type="entry name" value="RimM_N_sf"/>
</dbReference>
<evidence type="ECO:0000256" key="3">
    <source>
        <dbReference type="SAM" id="SignalP"/>
    </source>
</evidence>
<proteinExistence type="inferred from homology"/>
<dbReference type="NCBIfam" id="TIGR02273">
    <property type="entry name" value="16S_RimM"/>
    <property type="match status" value="1"/>
</dbReference>
<dbReference type="Pfam" id="PF01704">
    <property type="entry name" value="UDPGP"/>
    <property type="match status" value="1"/>
</dbReference>
<evidence type="ECO:0000256" key="2">
    <source>
        <dbReference type="ARBA" id="ARBA00022695"/>
    </source>
</evidence>
<dbReference type="AlphaFoldDB" id="A0ABD3ICS5"/>
<name>A0ABD3ICS5_9MARC</name>
<dbReference type="Gene3D" id="2.30.30.240">
    <property type="entry name" value="PRC-barrel domain"/>
    <property type="match status" value="1"/>
</dbReference>
<dbReference type="InterPro" id="IPR002676">
    <property type="entry name" value="RimM_N"/>
</dbReference>
<dbReference type="HAMAP" id="MF_00014">
    <property type="entry name" value="Ribosome_mat_RimM"/>
    <property type="match status" value="1"/>
</dbReference>
<dbReference type="InterPro" id="IPR002618">
    <property type="entry name" value="UDPGP_fam"/>
</dbReference>
<sequence>MVMALRSTCLRVHGMLLQGVVAAAADPHSKGSGLGALKARFHSSSLALIRPLFCRFQLKKFVSGRPFPRLNLKNTTCSATAVLESDVKDTGSFVEVGYIASTHGVHGELHVYSRTDFPEERFQKPGKRWVRSKRMGKPVYQEVELLEGREVGGKRPSWLITLKGFNSVEKASDLVGSTLLVSERPTLNDDEYYIPDLVGMAVILQKTGEEIGTILDVYNTGGDTDLLQVERTDVASGQKVWIPFVTQIVPVVDQKRRRVEIDPPAGLLELNSPGESKHEKAKLKKDAKEKRKLRERFSGVKKKLMAIGQTHILEGLSTGTESQQQELVSQLLRIDFSLFHRALKHVLPLSESTGRERDEFSWKPPLNFPCSDWQEIDACLQQEDTETDGGDTFRWWKGGLQLIADGRVAVVVLAGGEGTRLAGKGLCVKGAIDLGLAGGKSLFQLQAERLLIVQELSRMVTNVTTKPCIPWIVMTSDATDASTRAYFEDNEFWGLDRSQVWFVKQASLPCCSIETIEGQHRILLETPWKVAQAPNGNGGLFNSLSVQGTSDRLADLGVEYVQVYAVDNALVRVADPVFFGYAKERGADIGIKVVTKTSADEAVGVVCMNYERAEVQGAESSDFPEYTDSPRYGVLEYSMITDSSKHATEETEQGRQLKFRAAHICVNVFSLSFLRKLGEPEFELEYHPAVKHIKHVTKQGEEWVEVIPNRPNGIKLERFIFDAFKYSDPSKVALLEVAREEEFAPVKNAPAAGVADTVDTARCLMKSLTKRLPPLTPSKTGTQIRHLVRNLNVAYMGAHIEENIRDFLVTSDEVSQLT</sequence>
<dbReference type="InterPro" id="IPR029044">
    <property type="entry name" value="Nucleotide-diphossugar_trans"/>
</dbReference>
<evidence type="ECO:0000259" key="4">
    <source>
        <dbReference type="Pfam" id="PF01782"/>
    </source>
</evidence>
<dbReference type="Pfam" id="PF05239">
    <property type="entry name" value="PRC"/>
    <property type="match status" value="1"/>
</dbReference>
<dbReference type="EMBL" id="JBJQOH010000001">
    <property type="protein sequence ID" value="KAL3700076.1"/>
    <property type="molecule type" value="Genomic_DNA"/>
</dbReference>
<dbReference type="Gene3D" id="2.40.30.60">
    <property type="entry name" value="RimM"/>
    <property type="match status" value="1"/>
</dbReference>
<dbReference type="Proteomes" id="UP001633002">
    <property type="component" value="Unassembled WGS sequence"/>
</dbReference>
<feature type="signal peptide" evidence="3">
    <location>
        <begin position="1"/>
        <end position="25"/>
    </location>
</feature>
<dbReference type="PANTHER" id="PTHR11952:SF10">
    <property type="entry name" value="16S RRNA PROCESSING PROTEIN RIMM FAMILY"/>
    <property type="match status" value="1"/>
</dbReference>